<gene>
    <name evidence="1" type="ORF">ZHAS_00016309</name>
</gene>
<reference evidence="2" key="2">
    <citation type="submission" date="2020-05" db="UniProtKB">
        <authorList>
            <consortium name="EnsemblMetazoa"/>
        </authorList>
    </citation>
    <scope>IDENTIFICATION</scope>
</reference>
<organism evidence="1">
    <name type="scientific">Anopheles sinensis</name>
    <name type="common">Mosquito</name>
    <dbReference type="NCBI Taxonomy" id="74873"/>
    <lineage>
        <taxon>Eukaryota</taxon>
        <taxon>Metazoa</taxon>
        <taxon>Ecdysozoa</taxon>
        <taxon>Arthropoda</taxon>
        <taxon>Hexapoda</taxon>
        <taxon>Insecta</taxon>
        <taxon>Pterygota</taxon>
        <taxon>Neoptera</taxon>
        <taxon>Endopterygota</taxon>
        <taxon>Diptera</taxon>
        <taxon>Nematocera</taxon>
        <taxon>Culicoidea</taxon>
        <taxon>Culicidae</taxon>
        <taxon>Anophelinae</taxon>
        <taxon>Anopheles</taxon>
    </lineage>
</organism>
<dbReference type="EMBL" id="KE525339">
    <property type="protein sequence ID" value="KFB48205.1"/>
    <property type="molecule type" value="Genomic_DNA"/>
</dbReference>
<reference evidence="1 3" key="1">
    <citation type="journal article" date="2014" name="BMC Genomics">
        <title>Genome sequence of Anopheles sinensis provides insight into genetics basis of mosquito competence for malaria parasites.</title>
        <authorList>
            <person name="Zhou D."/>
            <person name="Zhang D."/>
            <person name="Ding G."/>
            <person name="Shi L."/>
            <person name="Hou Q."/>
            <person name="Ye Y."/>
            <person name="Xu Y."/>
            <person name="Zhou H."/>
            <person name="Xiong C."/>
            <person name="Li S."/>
            <person name="Yu J."/>
            <person name="Hong S."/>
            <person name="Yu X."/>
            <person name="Zou P."/>
            <person name="Chen C."/>
            <person name="Chang X."/>
            <person name="Wang W."/>
            <person name="Lv Y."/>
            <person name="Sun Y."/>
            <person name="Ma L."/>
            <person name="Shen B."/>
            <person name="Zhu C."/>
        </authorList>
    </citation>
    <scope>NUCLEOTIDE SEQUENCE [LARGE SCALE GENOMIC DNA]</scope>
</reference>
<dbReference type="EMBL" id="ATLV01022980">
    <property type="status" value="NOT_ANNOTATED_CDS"/>
    <property type="molecule type" value="Genomic_DNA"/>
</dbReference>
<name>A0A084WDB1_ANOSI</name>
<dbReference type="VEuPathDB" id="VectorBase:ASIC016309"/>
<evidence type="ECO:0000313" key="1">
    <source>
        <dbReference type="EMBL" id="KFB48205.1"/>
    </source>
</evidence>
<accession>A0A084WDB1</accession>
<protein>
    <submittedName>
        <fullName evidence="1">AGAP013253-PA-like protein</fullName>
    </submittedName>
</protein>
<dbReference type="OrthoDB" id="7765343at2759"/>
<dbReference type="Proteomes" id="UP000030765">
    <property type="component" value="Unassembled WGS sequence"/>
</dbReference>
<dbReference type="STRING" id="74873.A0A084WDB1"/>
<dbReference type="EnsemblMetazoa" id="ASIC016309-RA">
    <property type="protein sequence ID" value="ASIC016309-PA"/>
    <property type="gene ID" value="ASIC016309"/>
</dbReference>
<proteinExistence type="predicted"/>
<evidence type="ECO:0000313" key="3">
    <source>
        <dbReference type="Proteomes" id="UP000030765"/>
    </source>
</evidence>
<evidence type="ECO:0000313" key="2">
    <source>
        <dbReference type="EnsemblMetazoa" id="ASIC016309-PA"/>
    </source>
</evidence>
<keyword evidence="3" id="KW-1185">Reference proteome</keyword>
<dbReference type="AlphaFoldDB" id="A0A084WDB1"/>
<sequence>MSGPTPRRGPFTEAYATAMTTVNRLREAAVPKPAALDVTMAGQKLRADHLPRIELPRFNGSPSEWPAFSSRFEKRVANLGEDADRYAFLAKCLDRCDMARHSCEAFENAGMPFAQAWVKLEERFL</sequence>